<name>A0ABN9EEF5_9NEOB</name>
<dbReference type="EMBL" id="CATNWA010015405">
    <property type="protein sequence ID" value="CAI9583043.1"/>
    <property type="molecule type" value="Genomic_DNA"/>
</dbReference>
<dbReference type="Proteomes" id="UP001162483">
    <property type="component" value="Unassembled WGS sequence"/>
</dbReference>
<accession>A0ABN9EEF5</accession>
<keyword evidence="2" id="KW-1185">Reference proteome</keyword>
<proteinExistence type="predicted"/>
<gene>
    <name evidence="1" type="ORF">SPARVUS_LOCUS9751235</name>
</gene>
<comment type="caution">
    <text evidence="1">The sequence shown here is derived from an EMBL/GenBank/DDBJ whole genome shotgun (WGS) entry which is preliminary data.</text>
</comment>
<organism evidence="1 2">
    <name type="scientific">Staurois parvus</name>
    <dbReference type="NCBI Taxonomy" id="386267"/>
    <lineage>
        <taxon>Eukaryota</taxon>
        <taxon>Metazoa</taxon>
        <taxon>Chordata</taxon>
        <taxon>Craniata</taxon>
        <taxon>Vertebrata</taxon>
        <taxon>Euteleostomi</taxon>
        <taxon>Amphibia</taxon>
        <taxon>Batrachia</taxon>
        <taxon>Anura</taxon>
        <taxon>Neobatrachia</taxon>
        <taxon>Ranoidea</taxon>
        <taxon>Ranidae</taxon>
        <taxon>Staurois</taxon>
    </lineage>
</organism>
<evidence type="ECO:0000313" key="1">
    <source>
        <dbReference type="EMBL" id="CAI9583043.1"/>
    </source>
</evidence>
<evidence type="ECO:0000313" key="2">
    <source>
        <dbReference type="Proteomes" id="UP001162483"/>
    </source>
</evidence>
<reference evidence="1" key="1">
    <citation type="submission" date="2023-05" db="EMBL/GenBank/DDBJ databases">
        <authorList>
            <person name="Stuckert A."/>
        </authorList>
    </citation>
    <scope>NUCLEOTIDE SEQUENCE</scope>
</reference>
<sequence>MSLLTFFNFRFRPLYVPYIPTHTRNGTRKTDASIGWRRWPGTLQGDIAGAKDKVSAGGNP</sequence>
<protein>
    <submittedName>
        <fullName evidence="1">Uncharacterized protein</fullName>
    </submittedName>
</protein>